<keyword evidence="7" id="KW-1185">Reference proteome</keyword>
<evidence type="ECO:0000256" key="4">
    <source>
        <dbReference type="PROSITE-ProRule" id="PRU00335"/>
    </source>
</evidence>
<keyword evidence="2 4" id="KW-0238">DNA-binding</keyword>
<dbReference type="GO" id="GO:0003700">
    <property type="term" value="F:DNA-binding transcription factor activity"/>
    <property type="evidence" value="ECO:0007669"/>
    <property type="project" value="TreeGrafter"/>
</dbReference>
<dbReference type="PRINTS" id="PR00455">
    <property type="entry name" value="HTHTETR"/>
</dbReference>
<name>A0A561UPH7_9ACTN</name>
<evidence type="ECO:0000259" key="5">
    <source>
        <dbReference type="PROSITE" id="PS50977"/>
    </source>
</evidence>
<proteinExistence type="predicted"/>
<dbReference type="RefSeq" id="WP_145907370.1">
    <property type="nucleotide sequence ID" value="NZ_BAAAMZ010000030.1"/>
</dbReference>
<dbReference type="EMBL" id="VIWT01000001">
    <property type="protein sequence ID" value="TWG01273.1"/>
    <property type="molecule type" value="Genomic_DNA"/>
</dbReference>
<dbReference type="InterPro" id="IPR050109">
    <property type="entry name" value="HTH-type_TetR-like_transc_reg"/>
</dbReference>
<dbReference type="Pfam" id="PF00440">
    <property type="entry name" value="TetR_N"/>
    <property type="match status" value="1"/>
</dbReference>
<feature type="DNA-binding region" description="H-T-H motif" evidence="4">
    <location>
        <begin position="50"/>
        <end position="69"/>
    </location>
</feature>
<gene>
    <name evidence="6" type="ORF">FHX73_115165</name>
</gene>
<dbReference type="Gene3D" id="1.10.357.10">
    <property type="entry name" value="Tetracycline Repressor, domain 2"/>
    <property type="match status" value="1"/>
</dbReference>
<sequence>MDTLSRAVDRLLVETADPTGRQPRADARRNVERLVAAARAAIAETGVEASAHEIAARAGVGVGTFYRRVPSREALLLAVLDEVLLDICRAADRALEHPDPWQGFCEFAAAYVGLRGESCGIGEALGGACGEALDATLAELRERFRLLVGRAQDAGRIRADLAWQDVPFLLAAVATGPRTLGLTADESQWRRTLRVLLDGLRTADPVPLTGRHPR</sequence>
<dbReference type="PANTHER" id="PTHR30055:SF234">
    <property type="entry name" value="HTH-TYPE TRANSCRIPTIONAL REGULATOR BETI"/>
    <property type="match status" value="1"/>
</dbReference>
<feature type="domain" description="HTH tetR-type" evidence="5">
    <location>
        <begin position="28"/>
        <end position="87"/>
    </location>
</feature>
<keyword evidence="3" id="KW-0804">Transcription</keyword>
<evidence type="ECO:0000256" key="2">
    <source>
        <dbReference type="ARBA" id="ARBA00023125"/>
    </source>
</evidence>
<evidence type="ECO:0000256" key="3">
    <source>
        <dbReference type="ARBA" id="ARBA00023163"/>
    </source>
</evidence>
<dbReference type="InterPro" id="IPR049445">
    <property type="entry name" value="TetR_SbtR-like_C"/>
</dbReference>
<protein>
    <submittedName>
        <fullName evidence="6">TetR family transcriptional regulator</fullName>
    </submittedName>
</protein>
<accession>A0A561UPH7</accession>
<dbReference type="PROSITE" id="PS50977">
    <property type="entry name" value="HTH_TETR_2"/>
    <property type="match status" value="1"/>
</dbReference>
<dbReference type="AlphaFoldDB" id="A0A561UPH7"/>
<dbReference type="OrthoDB" id="3192968at2"/>
<dbReference type="Pfam" id="PF21597">
    <property type="entry name" value="TetR_C_43"/>
    <property type="match status" value="1"/>
</dbReference>
<evidence type="ECO:0000256" key="1">
    <source>
        <dbReference type="ARBA" id="ARBA00023015"/>
    </source>
</evidence>
<evidence type="ECO:0000313" key="7">
    <source>
        <dbReference type="Proteomes" id="UP000317940"/>
    </source>
</evidence>
<dbReference type="PANTHER" id="PTHR30055">
    <property type="entry name" value="HTH-TYPE TRANSCRIPTIONAL REGULATOR RUTR"/>
    <property type="match status" value="1"/>
</dbReference>
<dbReference type="Proteomes" id="UP000317940">
    <property type="component" value="Unassembled WGS sequence"/>
</dbReference>
<evidence type="ECO:0000313" key="6">
    <source>
        <dbReference type="EMBL" id="TWG01273.1"/>
    </source>
</evidence>
<reference evidence="6 7" key="1">
    <citation type="submission" date="2019-06" db="EMBL/GenBank/DDBJ databases">
        <title>Sequencing the genomes of 1000 actinobacteria strains.</title>
        <authorList>
            <person name="Klenk H.-P."/>
        </authorList>
    </citation>
    <scope>NUCLEOTIDE SEQUENCE [LARGE SCALE GENOMIC DNA]</scope>
    <source>
        <strain evidence="6 7">DSM 44826</strain>
    </source>
</reference>
<organism evidence="6 7">
    <name type="scientific">Kitasatospora viridis</name>
    <dbReference type="NCBI Taxonomy" id="281105"/>
    <lineage>
        <taxon>Bacteria</taxon>
        <taxon>Bacillati</taxon>
        <taxon>Actinomycetota</taxon>
        <taxon>Actinomycetes</taxon>
        <taxon>Kitasatosporales</taxon>
        <taxon>Streptomycetaceae</taxon>
        <taxon>Kitasatospora</taxon>
    </lineage>
</organism>
<dbReference type="InterPro" id="IPR001647">
    <property type="entry name" value="HTH_TetR"/>
</dbReference>
<dbReference type="SUPFAM" id="SSF48498">
    <property type="entry name" value="Tetracyclin repressor-like, C-terminal domain"/>
    <property type="match status" value="1"/>
</dbReference>
<dbReference type="InterPro" id="IPR009057">
    <property type="entry name" value="Homeodomain-like_sf"/>
</dbReference>
<comment type="caution">
    <text evidence="6">The sequence shown here is derived from an EMBL/GenBank/DDBJ whole genome shotgun (WGS) entry which is preliminary data.</text>
</comment>
<dbReference type="SUPFAM" id="SSF46689">
    <property type="entry name" value="Homeodomain-like"/>
    <property type="match status" value="1"/>
</dbReference>
<keyword evidence="1" id="KW-0805">Transcription regulation</keyword>
<dbReference type="InterPro" id="IPR036271">
    <property type="entry name" value="Tet_transcr_reg_TetR-rel_C_sf"/>
</dbReference>
<dbReference type="GO" id="GO:0000976">
    <property type="term" value="F:transcription cis-regulatory region binding"/>
    <property type="evidence" value="ECO:0007669"/>
    <property type="project" value="TreeGrafter"/>
</dbReference>